<proteinExistence type="predicted"/>
<sequence>MKVDLHPNSNNTSSPHFWIGALWCTFGVIIFGAVAVISCWIKRCRIQRTNIINHLSNSLIRNNRNSSNNSHRFHGQSNPGLSHLHQPLQHLLRAVLHFLRHPQQLLSPDLRSGSSPNYHLRVPTDSTATNSINTKPRHLWPFLRFLPPENHPHQRSKIPAESSSNLLLLRSLVATISIPRSSPSPCTRQSTRSSRVAARSSSACAK</sequence>
<dbReference type="EMBL" id="HBUE01140473">
    <property type="protein sequence ID" value="CAG6500465.1"/>
    <property type="molecule type" value="Transcribed_RNA"/>
</dbReference>
<protein>
    <submittedName>
        <fullName evidence="3">(northern house mosquito) hypothetical protein</fullName>
    </submittedName>
</protein>
<name>A0A8D8CU63_CULPI</name>
<feature type="compositionally biased region" description="Low complexity" evidence="1">
    <location>
        <begin position="188"/>
        <end position="206"/>
    </location>
</feature>
<reference evidence="3" key="1">
    <citation type="submission" date="2021-05" db="EMBL/GenBank/DDBJ databases">
        <authorList>
            <person name="Alioto T."/>
            <person name="Alioto T."/>
            <person name="Gomez Garrido J."/>
        </authorList>
    </citation>
    <scope>NUCLEOTIDE SEQUENCE</scope>
</reference>
<evidence type="ECO:0000313" key="3">
    <source>
        <dbReference type="EMBL" id="CAG6500465.1"/>
    </source>
</evidence>
<keyword evidence="2" id="KW-0472">Membrane</keyword>
<accession>A0A8D8CU63</accession>
<evidence type="ECO:0000256" key="2">
    <source>
        <dbReference type="SAM" id="Phobius"/>
    </source>
</evidence>
<feature type="region of interest" description="Disordered" evidence="1">
    <location>
        <begin position="180"/>
        <end position="206"/>
    </location>
</feature>
<organism evidence="3">
    <name type="scientific">Culex pipiens</name>
    <name type="common">House mosquito</name>
    <dbReference type="NCBI Taxonomy" id="7175"/>
    <lineage>
        <taxon>Eukaryota</taxon>
        <taxon>Metazoa</taxon>
        <taxon>Ecdysozoa</taxon>
        <taxon>Arthropoda</taxon>
        <taxon>Hexapoda</taxon>
        <taxon>Insecta</taxon>
        <taxon>Pterygota</taxon>
        <taxon>Neoptera</taxon>
        <taxon>Endopterygota</taxon>
        <taxon>Diptera</taxon>
        <taxon>Nematocera</taxon>
        <taxon>Culicoidea</taxon>
        <taxon>Culicidae</taxon>
        <taxon>Culicinae</taxon>
        <taxon>Culicini</taxon>
        <taxon>Culex</taxon>
        <taxon>Culex</taxon>
    </lineage>
</organism>
<keyword evidence="2" id="KW-0812">Transmembrane</keyword>
<feature type="transmembrane region" description="Helical" evidence="2">
    <location>
        <begin position="20"/>
        <end position="41"/>
    </location>
</feature>
<dbReference type="AlphaFoldDB" id="A0A8D8CU63"/>
<evidence type="ECO:0000256" key="1">
    <source>
        <dbReference type="SAM" id="MobiDB-lite"/>
    </source>
</evidence>
<keyword evidence="2" id="KW-1133">Transmembrane helix</keyword>